<reference evidence="2" key="1">
    <citation type="submission" date="2017-05" db="EMBL/GenBank/DDBJ databases">
        <authorList>
            <person name="Rodrigo-Torres L."/>
            <person name="Arahal R. D."/>
            <person name="Lucena T."/>
        </authorList>
    </citation>
    <scope>NUCLEOTIDE SEQUENCE [LARGE SCALE GENOMIC DNA]</scope>
    <source>
        <strain evidence="2">CECT 8868</strain>
    </source>
</reference>
<gene>
    <name evidence="1" type="ORF">OCA8868_02130</name>
</gene>
<dbReference type="EMBL" id="FXYD01000003">
    <property type="protein sequence ID" value="SMX39784.1"/>
    <property type="molecule type" value="Genomic_DNA"/>
</dbReference>
<name>A0A238KBJ3_9RHOB</name>
<proteinExistence type="predicted"/>
<evidence type="ECO:0000313" key="1">
    <source>
        <dbReference type="EMBL" id="SMX39784.1"/>
    </source>
</evidence>
<protein>
    <recommendedName>
        <fullName evidence="3">DUF4189 domain-containing protein</fullName>
    </recommendedName>
</protein>
<sequence length="198" mass="21629">MIVEFALSLSLTLPNAGPTVTPVEFVEPIQQILTYPPEAVLNQISGVPLPDETMQVFENRFLAEDMYFGAFAITKDFGYGYVTGSNSIEAARDVAMQECLKHGPVCMIYAELLPIGYVPLAQGQASLAAEAADHFNNPDASWGNYRAMAISEDGAYSVVWNYASPREASDAAMSDCTGYRINDLPNLRDMPCVLIPFK</sequence>
<evidence type="ECO:0008006" key="3">
    <source>
        <dbReference type="Google" id="ProtNLM"/>
    </source>
</evidence>
<keyword evidence="2" id="KW-1185">Reference proteome</keyword>
<dbReference type="AlphaFoldDB" id="A0A238KBJ3"/>
<dbReference type="Proteomes" id="UP000203464">
    <property type="component" value="Unassembled WGS sequence"/>
</dbReference>
<evidence type="ECO:0000313" key="2">
    <source>
        <dbReference type="Proteomes" id="UP000203464"/>
    </source>
</evidence>
<dbReference type="OrthoDB" id="7860041at2"/>
<accession>A0A238KBJ3</accession>
<organism evidence="1 2">
    <name type="scientific">Octadecabacter ascidiaceicola</name>
    <dbReference type="NCBI Taxonomy" id="1655543"/>
    <lineage>
        <taxon>Bacteria</taxon>
        <taxon>Pseudomonadati</taxon>
        <taxon>Pseudomonadota</taxon>
        <taxon>Alphaproteobacteria</taxon>
        <taxon>Rhodobacterales</taxon>
        <taxon>Roseobacteraceae</taxon>
        <taxon>Octadecabacter</taxon>
    </lineage>
</organism>
<dbReference type="RefSeq" id="WP_093996521.1">
    <property type="nucleotide sequence ID" value="NZ_FXYD01000003.1"/>
</dbReference>